<protein>
    <submittedName>
        <fullName evidence="9">MMPL family transporter</fullName>
    </submittedName>
</protein>
<dbReference type="PANTHER" id="PTHR33406">
    <property type="entry name" value="MEMBRANE PROTEIN MJ1562-RELATED"/>
    <property type="match status" value="1"/>
</dbReference>
<evidence type="ECO:0000259" key="8">
    <source>
        <dbReference type="PROSITE" id="PS50156"/>
    </source>
</evidence>
<dbReference type="SUPFAM" id="SSF82866">
    <property type="entry name" value="Multidrug efflux transporter AcrB transmembrane domain"/>
    <property type="match status" value="2"/>
</dbReference>
<comment type="caution">
    <text evidence="9">The sequence shown here is derived from an EMBL/GenBank/DDBJ whole genome shotgun (WGS) entry which is preliminary data.</text>
</comment>
<dbReference type="Pfam" id="PF03176">
    <property type="entry name" value="MMPL"/>
    <property type="match status" value="2"/>
</dbReference>
<keyword evidence="6 7" id="KW-0472">Membrane</keyword>
<feature type="transmembrane region" description="Helical" evidence="7">
    <location>
        <begin position="309"/>
        <end position="331"/>
    </location>
</feature>
<accession>A0ABT0TRZ3</accession>
<proteinExistence type="inferred from homology"/>
<dbReference type="PROSITE" id="PS50156">
    <property type="entry name" value="SSD"/>
    <property type="match status" value="1"/>
</dbReference>
<feature type="transmembrane region" description="Helical" evidence="7">
    <location>
        <begin position="777"/>
        <end position="806"/>
    </location>
</feature>
<feature type="transmembrane region" description="Helical" evidence="7">
    <location>
        <begin position="343"/>
        <end position="371"/>
    </location>
</feature>
<name>A0ABT0TRZ3_9HELI</name>
<dbReference type="Proteomes" id="UP001057522">
    <property type="component" value="Unassembled WGS sequence"/>
</dbReference>
<evidence type="ECO:0000256" key="2">
    <source>
        <dbReference type="ARBA" id="ARBA00010157"/>
    </source>
</evidence>
<evidence type="ECO:0000256" key="4">
    <source>
        <dbReference type="ARBA" id="ARBA00022692"/>
    </source>
</evidence>
<feature type="transmembrane region" description="Helical" evidence="7">
    <location>
        <begin position="706"/>
        <end position="727"/>
    </location>
</feature>
<evidence type="ECO:0000313" key="9">
    <source>
        <dbReference type="EMBL" id="MCL9818674.1"/>
    </source>
</evidence>
<feature type="transmembrane region" description="Helical" evidence="7">
    <location>
        <begin position="753"/>
        <end position="771"/>
    </location>
</feature>
<evidence type="ECO:0000313" key="10">
    <source>
        <dbReference type="Proteomes" id="UP001057522"/>
    </source>
</evidence>
<keyword evidence="3" id="KW-1003">Cell membrane</keyword>
<organism evidence="9 10">
    <name type="scientific">Helicobacter colisuis</name>
    <dbReference type="NCBI Taxonomy" id="2949739"/>
    <lineage>
        <taxon>Bacteria</taxon>
        <taxon>Pseudomonadati</taxon>
        <taxon>Campylobacterota</taxon>
        <taxon>Epsilonproteobacteria</taxon>
        <taxon>Campylobacterales</taxon>
        <taxon>Helicobacteraceae</taxon>
        <taxon>Helicobacter</taxon>
    </lineage>
</organism>
<evidence type="ECO:0000256" key="6">
    <source>
        <dbReference type="ARBA" id="ARBA00023136"/>
    </source>
</evidence>
<comment type="similarity">
    <text evidence="2">Belongs to the resistance-nodulation-cell division (RND) (TC 2.A.6) family. MmpL subfamily.</text>
</comment>
<comment type="subcellular location">
    <subcellularLocation>
        <location evidence="1">Cell membrane</location>
        <topology evidence="1">Multi-pass membrane protein</topology>
    </subcellularLocation>
</comment>
<dbReference type="Gene3D" id="1.20.1640.10">
    <property type="entry name" value="Multidrug efflux transporter AcrB transmembrane domain"/>
    <property type="match status" value="2"/>
</dbReference>
<feature type="transmembrane region" description="Helical" evidence="7">
    <location>
        <begin position="436"/>
        <end position="453"/>
    </location>
</feature>
<keyword evidence="4 7" id="KW-0812">Transmembrane</keyword>
<keyword evidence="10" id="KW-1185">Reference proteome</keyword>
<dbReference type="InterPro" id="IPR050545">
    <property type="entry name" value="Mycobact_MmpL"/>
</dbReference>
<reference evidence="9" key="1">
    <citation type="submission" date="2022-06" db="EMBL/GenBank/DDBJ databases">
        <title>Helicobacter colisuis sp. nov.</title>
        <authorList>
            <person name="Papic B."/>
            <person name="Gruntar I."/>
        </authorList>
    </citation>
    <scope>NUCLEOTIDE SEQUENCE</scope>
    <source>
        <strain evidence="9">11154-15</strain>
    </source>
</reference>
<feature type="transmembrane region" description="Helical" evidence="7">
    <location>
        <begin position="377"/>
        <end position="406"/>
    </location>
</feature>
<gene>
    <name evidence="9" type="ORF">NCR95_00545</name>
</gene>
<feature type="transmembrane region" description="Helical" evidence="7">
    <location>
        <begin position="21"/>
        <end position="37"/>
    </location>
</feature>
<dbReference type="PANTHER" id="PTHR33406:SF6">
    <property type="entry name" value="MEMBRANE PROTEIN YDGH-RELATED"/>
    <property type="match status" value="1"/>
</dbReference>
<dbReference type="InterPro" id="IPR001036">
    <property type="entry name" value="Acrflvin-R"/>
</dbReference>
<feature type="transmembrane region" description="Helical" evidence="7">
    <location>
        <begin position="278"/>
        <end position="303"/>
    </location>
</feature>
<dbReference type="InterPro" id="IPR000731">
    <property type="entry name" value="SSD"/>
</dbReference>
<feature type="domain" description="SSD" evidence="8">
    <location>
        <begin position="678"/>
        <end position="804"/>
    </location>
</feature>
<sequence>MKINMGLLFVFKNILRYPKSILSLCFLVFLISLFYTLKLPIDANSESLIAENNKDFKIYEEILQNYQNKDFLILSFSPQNDDIFNPHSLKTLENLIDDIQKIPQVESTLSILNAPLLKSTPTLELQDILKINPTLLSPQTDKNLAKQEILNHSFYTQNIISKNAKVAGILIFLKEDSKLKELLLLKKSATPQESQQIQELIRTHKKQIQDQNAEIIHYLKSLQSQYQSKGEIHLGGITLITNDMIEYVKSDLITYGTILSIILALMLWIFFRQMYFVVLSFGVCLFVLIVSSGIFSFLGYQITIVSSNYVSLLLIISVSLIVHLIVSYLEFYKKFPKASQKNLVFAVILNKFSPSFFAVLTTIIGFLSLIFSQILPIIHLGIIMSIGVSVALISTFILFGTILVLLPKPTQHKNIPKWHKNLLSNCANIAINKPKLVYGIALFCILFSIYGILSLRVENSFVNYFKDKSEIKQGLLLIDKELGGTIPLEIIVTFDEESNSHSTSFEDEFEAEFNALEKEDSYWFDSQKLRIAKNIHNYLNNKEFIGSILSLHSLSILVESLGLGADDFMMAFLYKNSPQTLKSQLFTPYVNLEKNQMRFVFRTFDSNPNLKRNAFIQEIQNDLTQILQKEPVSFQVNGIMVLYNNLLQNLIASQIDTLSLVIGAIFIVFILIFRSLKLSIIALLTNLIPLGAIFGFLGISGIPLDLMGVTIAAICLGIGVDDVIHYIHRYKEELKFYSIKTAIKNSHNSIGNAMYYTTLIIVIGFCSMMSSNFIPTIYFGLLTTLVMLLMLISSLILLPTLLMTFYAKK</sequence>
<feature type="transmembrane region" description="Helical" evidence="7">
    <location>
        <begin position="680"/>
        <end position="700"/>
    </location>
</feature>
<evidence type="ECO:0000256" key="5">
    <source>
        <dbReference type="ARBA" id="ARBA00022989"/>
    </source>
</evidence>
<keyword evidence="5 7" id="KW-1133">Transmembrane helix</keyword>
<dbReference type="PRINTS" id="PR00702">
    <property type="entry name" value="ACRIFLAVINRP"/>
</dbReference>
<evidence type="ECO:0000256" key="7">
    <source>
        <dbReference type="SAM" id="Phobius"/>
    </source>
</evidence>
<feature type="transmembrane region" description="Helical" evidence="7">
    <location>
        <begin position="252"/>
        <end position="271"/>
    </location>
</feature>
<dbReference type="InterPro" id="IPR004869">
    <property type="entry name" value="MMPL_dom"/>
</dbReference>
<dbReference type="EMBL" id="JAMOKX010000001">
    <property type="protein sequence ID" value="MCL9818674.1"/>
    <property type="molecule type" value="Genomic_DNA"/>
</dbReference>
<evidence type="ECO:0000256" key="1">
    <source>
        <dbReference type="ARBA" id="ARBA00004651"/>
    </source>
</evidence>
<feature type="transmembrane region" description="Helical" evidence="7">
    <location>
        <begin position="650"/>
        <end position="673"/>
    </location>
</feature>
<evidence type="ECO:0000256" key="3">
    <source>
        <dbReference type="ARBA" id="ARBA00022475"/>
    </source>
</evidence>